<dbReference type="InterPro" id="IPR029063">
    <property type="entry name" value="SAM-dependent_MTases_sf"/>
</dbReference>
<dbReference type="InterPro" id="IPR019410">
    <property type="entry name" value="Methyltransf_16"/>
</dbReference>
<feature type="region of interest" description="Disordered" evidence="1">
    <location>
        <begin position="212"/>
        <end position="253"/>
    </location>
</feature>
<dbReference type="SUPFAM" id="SSF53335">
    <property type="entry name" value="S-adenosyl-L-methionine-dependent methyltransferases"/>
    <property type="match status" value="1"/>
</dbReference>
<sequence length="253" mass="27169">MSTAPPAWRRNALTHKERFVDAYSFPLTPDEHLEIIQDESTVTCVWDAAIVFSRFLLRHPELLPARAGRPCRVLELGAGTGLAGLVSAWMGCQAILTELGDVLPVLRRNVGRFEEQFPGRRGLARPAPTGGAPTCTGTARGALRRGGCWGLEITTAMSQGGFDVVIGTDIVYEVQHFPHLIRALLDVSDPRANPRTVIYLCYERRWKGPRGAVVPGGGAGPLPGGGAPGRDAGPGVPVRPYPHHPPDPPPGRC</sequence>
<dbReference type="Proteomes" id="UP001141327">
    <property type="component" value="Unassembled WGS sequence"/>
</dbReference>
<accession>A0ABQ8UJ97</accession>
<evidence type="ECO:0000256" key="1">
    <source>
        <dbReference type="SAM" id="MobiDB-lite"/>
    </source>
</evidence>
<name>A0ABQ8UJ97_9EUKA</name>
<dbReference type="Gene3D" id="3.40.50.150">
    <property type="entry name" value="Vaccinia Virus protein VP39"/>
    <property type="match status" value="1"/>
</dbReference>
<dbReference type="PANTHER" id="PTHR14614:SF109">
    <property type="entry name" value="RIBOSOMAL LYSINE N-METHYLTRANSFERASE 5"/>
    <property type="match status" value="1"/>
</dbReference>
<protein>
    <submittedName>
        <fullName evidence="2">Uncharacterized protein</fullName>
    </submittedName>
</protein>
<gene>
    <name evidence="2" type="ORF">PAPYR_5663</name>
</gene>
<evidence type="ECO:0000313" key="2">
    <source>
        <dbReference type="EMBL" id="KAJ4458482.1"/>
    </source>
</evidence>
<evidence type="ECO:0000313" key="3">
    <source>
        <dbReference type="Proteomes" id="UP001141327"/>
    </source>
</evidence>
<dbReference type="PANTHER" id="PTHR14614">
    <property type="entry name" value="HEPATOCELLULAR CARCINOMA-ASSOCIATED ANTIGEN"/>
    <property type="match status" value="1"/>
</dbReference>
<dbReference type="Pfam" id="PF10294">
    <property type="entry name" value="Methyltransf_16"/>
    <property type="match status" value="2"/>
</dbReference>
<feature type="compositionally biased region" description="Low complexity" evidence="1">
    <location>
        <begin position="229"/>
        <end position="238"/>
    </location>
</feature>
<reference evidence="2" key="1">
    <citation type="journal article" date="2022" name="bioRxiv">
        <title>Genomics of Preaxostyla Flagellates Illuminates Evolutionary Transitions and the Path Towards Mitochondrial Loss.</title>
        <authorList>
            <person name="Novak L.V.F."/>
            <person name="Treitli S.C."/>
            <person name="Pyrih J."/>
            <person name="Halakuc P."/>
            <person name="Pipaliya S.V."/>
            <person name="Vacek V."/>
            <person name="Brzon O."/>
            <person name="Soukal P."/>
            <person name="Eme L."/>
            <person name="Dacks J.B."/>
            <person name="Karnkowska A."/>
            <person name="Elias M."/>
            <person name="Hampl V."/>
        </authorList>
    </citation>
    <scope>NUCLEOTIDE SEQUENCE</scope>
    <source>
        <strain evidence="2">RCP-MX</strain>
    </source>
</reference>
<comment type="caution">
    <text evidence="2">The sequence shown here is derived from an EMBL/GenBank/DDBJ whole genome shotgun (WGS) entry which is preliminary data.</text>
</comment>
<keyword evidence="3" id="KW-1185">Reference proteome</keyword>
<organism evidence="2 3">
    <name type="scientific">Paratrimastix pyriformis</name>
    <dbReference type="NCBI Taxonomy" id="342808"/>
    <lineage>
        <taxon>Eukaryota</taxon>
        <taxon>Metamonada</taxon>
        <taxon>Preaxostyla</taxon>
        <taxon>Paratrimastigidae</taxon>
        <taxon>Paratrimastix</taxon>
    </lineage>
</organism>
<feature type="compositionally biased region" description="Gly residues" evidence="1">
    <location>
        <begin position="214"/>
        <end position="228"/>
    </location>
</feature>
<dbReference type="EMBL" id="JAPMOS010000028">
    <property type="protein sequence ID" value="KAJ4458482.1"/>
    <property type="molecule type" value="Genomic_DNA"/>
</dbReference>
<proteinExistence type="predicted"/>